<sequence>AFASGAPRKPAQLSADFWLPELRNQISSYLDVPALCAQRATARENYSPKAFVAHLVQLVRPETPDVIVAAADIVYNEEELPSREYAQVFARDRFQLFARFRGATSIFDAGAPAFRLWWASNPGAITHLLTCWIEHTNSLDARGQTIVLGASLNVFEDLDWGALHLKQMFAAEIIRLEAESHHPSVQTNVSIILQQFPEIRSLACAASAPDTRAGALRKPPPIWT</sequence>
<reference evidence="2" key="2">
    <citation type="submission" date="2024-04" db="EMBL/GenBank/DDBJ databases">
        <authorList>
            <person name="Chen Y."/>
            <person name="Shah S."/>
            <person name="Dougan E. K."/>
            <person name="Thang M."/>
            <person name="Chan C."/>
        </authorList>
    </citation>
    <scope>NUCLEOTIDE SEQUENCE [LARGE SCALE GENOMIC DNA]</scope>
</reference>
<gene>
    <name evidence="1" type="ORF">C1SCF055_LOCUS30340</name>
</gene>
<evidence type="ECO:0000313" key="2">
    <source>
        <dbReference type="EMBL" id="CAL1157934.1"/>
    </source>
</evidence>
<dbReference type="EMBL" id="CAMXCT010003447">
    <property type="protein sequence ID" value="CAI4004559.1"/>
    <property type="molecule type" value="Genomic_DNA"/>
</dbReference>
<reference evidence="1" key="1">
    <citation type="submission" date="2022-10" db="EMBL/GenBank/DDBJ databases">
        <authorList>
            <person name="Chen Y."/>
            <person name="Dougan E. K."/>
            <person name="Chan C."/>
            <person name="Rhodes N."/>
            <person name="Thang M."/>
        </authorList>
    </citation>
    <scope>NUCLEOTIDE SEQUENCE</scope>
</reference>
<dbReference type="EMBL" id="CAMXCT020003447">
    <property type="protein sequence ID" value="CAL1157934.1"/>
    <property type="molecule type" value="Genomic_DNA"/>
</dbReference>
<feature type="non-terminal residue" evidence="1">
    <location>
        <position position="224"/>
    </location>
</feature>
<evidence type="ECO:0000313" key="3">
    <source>
        <dbReference type="Proteomes" id="UP001152797"/>
    </source>
</evidence>
<proteinExistence type="predicted"/>
<protein>
    <submittedName>
        <fullName evidence="1">Uncharacterized protein</fullName>
    </submittedName>
</protein>
<evidence type="ECO:0000313" key="1">
    <source>
        <dbReference type="EMBL" id="CAI4004559.1"/>
    </source>
</evidence>
<dbReference type="EMBL" id="CAMXCT030003447">
    <property type="protein sequence ID" value="CAL4791871.1"/>
    <property type="molecule type" value="Genomic_DNA"/>
</dbReference>
<organism evidence="1">
    <name type="scientific">Cladocopium goreaui</name>
    <dbReference type="NCBI Taxonomy" id="2562237"/>
    <lineage>
        <taxon>Eukaryota</taxon>
        <taxon>Sar</taxon>
        <taxon>Alveolata</taxon>
        <taxon>Dinophyceae</taxon>
        <taxon>Suessiales</taxon>
        <taxon>Symbiodiniaceae</taxon>
        <taxon>Cladocopium</taxon>
    </lineage>
</organism>
<comment type="caution">
    <text evidence="1">The sequence shown here is derived from an EMBL/GenBank/DDBJ whole genome shotgun (WGS) entry which is preliminary data.</text>
</comment>
<dbReference type="Proteomes" id="UP001152797">
    <property type="component" value="Unassembled WGS sequence"/>
</dbReference>
<dbReference type="AlphaFoldDB" id="A0A9P1D7C4"/>
<keyword evidence="3" id="KW-1185">Reference proteome</keyword>
<accession>A0A9P1D7C4</accession>
<name>A0A9P1D7C4_9DINO</name>